<evidence type="ECO:0000313" key="3">
    <source>
        <dbReference type="Proteomes" id="UP001528912"/>
    </source>
</evidence>
<accession>A0ABT6CAF3</accession>
<dbReference type="RefSeq" id="WP_277192650.1">
    <property type="nucleotide sequence ID" value="NZ_JAROAV010000033.1"/>
</dbReference>
<protein>
    <submittedName>
        <fullName evidence="2">Uncharacterized protein</fullName>
    </submittedName>
</protein>
<dbReference type="Proteomes" id="UP001528912">
    <property type="component" value="Unassembled WGS sequence"/>
</dbReference>
<keyword evidence="1" id="KW-0812">Transmembrane</keyword>
<proteinExistence type="predicted"/>
<dbReference type="EMBL" id="JAROAV010000033">
    <property type="protein sequence ID" value="MDF8265337.1"/>
    <property type="molecule type" value="Genomic_DNA"/>
</dbReference>
<comment type="caution">
    <text evidence="2">The sequence shown here is derived from an EMBL/GenBank/DDBJ whole genome shotgun (WGS) entry which is preliminary data.</text>
</comment>
<organism evidence="2 3">
    <name type="scientific">Luteipulveratus flavus</name>
    <dbReference type="NCBI Taxonomy" id="3031728"/>
    <lineage>
        <taxon>Bacteria</taxon>
        <taxon>Bacillati</taxon>
        <taxon>Actinomycetota</taxon>
        <taxon>Actinomycetes</taxon>
        <taxon>Micrococcales</taxon>
        <taxon>Dermacoccaceae</taxon>
        <taxon>Luteipulveratus</taxon>
    </lineage>
</organism>
<feature type="transmembrane region" description="Helical" evidence="1">
    <location>
        <begin position="7"/>
        <end position="30"/>
    </location>
</feature>
<sequence>MRTGRCIVVVGATALVGLMFWVAVAVGLYVDRGEAAGRPAPSGTISCTGRAGQECTNVPLPSIARASHLALPPATEVVDSSYQRFQDWRLTARLRLPAGASSPLAAPGVRSYYRSDGRAGPDGAYYRATQSRDSAGRLVLDLEIFTT</sequence>
<keyword evidence="1" id="KW-1133">Transmembrane helix</keyword>
<keyword evidence="3" id="KW-1185">Reference proteome</keyword>
<evidence type="ECO:0000256" key="1">
    <source>
        <dbReference type="SAM" id="Phobius"/>
    </source>
</evidence>
<reference evidence="2 3" key="1">
    <citation type="submission" date="2023-03" db="EMBL/GenBank/DDBJ databases">
        <title>YIM 133296 draft genome.</title>
        <authorList>
            <person name="Xiong L."/>
        </authorList>
    </citation>
    <scope>NUCLEOTIDE SEQUENCE [LARGE SCALE GENOMIC DNA]</scope>
    <source>
        <strain evidence="2 3">YIM 133296</strain>
    </source>
</reference>
<evidence type="ECO:0000313" key="2">
    <source>
        <dbReference type="EMBL" id="MDF8265337.1"/>
    </source>
</evidence>
<name>A0ABT6CAF3_9MICO</name>
<keyword evidence="1" id="KW-0472">Membrane</keyword>
<gene>
    <name evidence="2" type="ORF">P4R38_13875</name>
</gene>